<dbReference type="STRING" id="2741.SAMN04489866_10354"/>
<dbReference type="GO" id="GO:0016887">
    <property type="term" value="F:ATP hydrolysis activity"/>
    <property type="evidence" value="ECO:0007669"/>
    <property type="project" value="InterPro"/>
</dbReference>
<reference evidence="5 6" key="1">
    <citation type="submission" date="2016-10" db="EMBL/GenBank/DDBJ databases">
        <authorList>
            <person name="de Groot N.N."/>
        </authorList>
    </citation>
    <scope>NUCLEOTIDE SEQUENCE [LARGE SCALE GENOMIC DNA]</scope>
    <source>
        <strain evidence="5 6">DSM 20475</strain>
    </source>
</reference>
<evidence type="ECO:0000259" key="4">
    <source>
        <dbReference type="PROSITE" id="PS50893"/>
    </source>
</evidence>
<dbReference type="SMART" id="SM00382">
    <property type="entry name" value="AAA"/>
    <property type="match status" value="1"/>
</dbReference>
<dbReference type="InterPro" id="IPR027417">
    <property type="entry name" value="P-loop_NTPase"/>
</dbReference>
<dbReference type="Proteomes" id="UP000198995">
    <property type="component" value="Unassembled WGS sequence"/>
</dbReference>
<evidence type="ECO:0000313" key="6">
    <source>
        <dbReference type="Proteomes" id="UP000198995"/>
    </source>
</evidence>
<dbReference type="PANTHER" id="PTHR42939:SF1">
    <property type="entry name" value="ABC TRANSPORTER ATP-BINDING PROTEIN ALBC-RELATED"/>
    <property type="match status" value="1"/>
</dbReference>
<dbReference type="InterPro" id="IPR017871">
    <property type="entry name" value="ABC_transporter-like_CS"/>
</dbReference>
<proteinExistence type="predicted"/>
<dbReference type="PROSITE" id="PS50893">
    <property type="entry name" value="ABC_TRANSPORTER_2"/>
    <property type="match status" value="1"/>
</dbReference>
<dbReference type="InterPro" id="IPR003593">
    <property type="entry name" value="AAA+_ATPase"/>
</dbReference>
<dbReference type="GO" id="GO:0005524">
    <property type="term" value="F:ATP binding"/>
    <property type="evidence" value="ECO:0007669"/>
    <property type="project" value="UniProtKB-KW"/>
</dbReference>
<gene>
    <name evidence="5" type="ORF">SAMN04489866_10354</name>
</gene>
<dbReference type="PANTHER" id="PTHR42939">
    <property type="entry name" value="ABC TRANSPORTER ATP-BINDING PROTEIN ALBC-RELATED"/>
    <property type="match status" value="1"/>
</dbReference>
<dbReference type="RefSeq" id="WP_091791325.1">
    <property type="nucleotide sequence ID" value="NZ_FNAF01000003.1"/>
</dbReference>
<dbReference type="AlphaFoldDB" id="A0A1G6UIM3"/>
<protein>
    <submittedName>
        <fullName evidence="5">ABC-2 type transport system ATP-binding protein</fullName>
    </submittedName>
</protein>
<keyword evidence="3 5" id="KW-0067">ATP-binding</keyword>
<dbReference type="Gene3D" id="3.40.50.300">
    <property type="entry name" value="P-loop containing nucleotide triphosphate hydrolases"/>
    <property type="match status" value="1"/>
</dbReference>
<name>A0A1G6UIM3_PEPNI</name>
<dbReference type="Pfam" id="PF00005">
    <property type="entry name" value="ABC_tran"/>
    <property type="match status" value="1"/>
</dbReference>
<dbReference type="CDD" id="cd03230">
    <property type="entry name" value="ABC_DR_subfamily_A"/>
    <property type="match status" value="1"/>
</dbReference>
<keyword evidence="6" id="KW-1185">Reference proteome</keyword>
<keyword evidence="1" id="KW-0813">Transport</keyword>
<keyword evidence="2" id="KW-0547">Nucleotide-binding</keyword>
<dbReference type="SUPFAM" id="SSF52540">
    <property type="entry name" value="P-loop containing nucleoside triphosphate hydrolases"/>
    <property type="match status" value="1"/>
</dbReference>
<evidence type="ECO:0000256" key="2">
    <source>
        <dbReference type="ARBA" id="ARBA00022741"/>
    </source>
</evidence>
<evidence type="ECO:0000313" key="5">
    <source>
        <dbReference type="EMBL" id="SDD40576.1"/>
    </source>
</evidence>
<evidence type="ECO:0000256" key="3">
    <source>
        <dbReference type="ARBA" id="ARBA00022840"/>
    </source>
</evidence>
<sequence>MVRFEGVTKRYGDKTALDQLDLDIRDGEIFGLIGHNGAGKSTTIKCLTSVIAPDAGRITVGGLDLADRRNDVKKMIGYVPDSPDMFLKSTAVTYWAFIAKIFDLPDAVRDRRIEDLCKLFELGDERYRAIEGFSHGMRQKVFVIGALLPEPAVWVLDEPLTGLDPQSAFNLKEMMRRHTAEGHTVLFSTHVLAVAEELCDRIGILRHGRLIFVGTMDELRAAHPGDSLEAIYLRLVASADEGMAAV</sequence>
<dbReference type="PROSITE" id="PS00211">
    <property type="entry name" value="ABC_TRANSPORTER_1"/>
    <property type="match status" value="1"/>
</dbReference>
<feature type="domain" description="ABC transporter" evidence="4">
    <location>
        <begin position="2"/>
        <end position="232"/>
    </location>
</feature>
<evidence type="ECO:0000256" key="1">
    <source>
        <dbReference type="ARBA" id="ARBA00022448"/>
    </source>
</evidence>
<dbReference type="EMBL" id="FNAF01000003">
    <property type="protein sequence ID" value="SDD40576.1"/>
    <property type="molecule type" value="Genomic_DNA"/>
</dbReference>
<dbReference type="InterPro" id="IPR003439">
    <property type="entry name" value="ABC_transporter-like_ATP-bd"/>
</dbReference>
<accession>A0A1G6UIM3</accession>
<organism evidence="5 6">
    <name type="scientific">Peptococcus niger</name>
    <dbReference type="NCBI Taxonomy" id="2741"/>
    <lineage>
        <taxon>Bacteria</taxon>
        <taxon>Bacillati</taxon>
        <taxon>Bacillota</taxon>
        <taxon>Clostridia</taxon>
        <taxon>Eubacteriales</taxon>
        <taxon>Peptococcaceae</taxon>
        <taxon>Peptococcus</taxon>
    </lineage>
</organism>
<dbReference type="InterPro" id="IPR051782">
    <property type="entry name" value="ABC_Transporter_VariousFunc"/>
</dbReference>
<dbReference type="OrthoDB" id="1805624at2"/>